<name>A0A8S5VCL9_9CAUD</name>
<accession>A0A8S5VCL9</accession>
<protein>
    <submittedName>
        <fullName evidence="2">Uncharacterized protein</fullName>
    </submittedName>
</protein>
<evidence type="ECO:0000256" key="1">
    <source>
        <dbReference type="SAM" id="Phobius"/>
    </source>
</evidence>
<sequence>MLNSIIQLRFRRRAALNFTPHMPKLNYDIEHPFVFEQSIALTILKCKCYILYNLICFICFLFQLLRNSADY</sequence>
<keyword evidence="1" id="KW-1133">Transmembrane helix</keyword>
<evidence type="ECO:0000313" key="2">
    <source>
        <dbReference type="EMBL" id="DAG04521.1"/>
    </source>
</evidence>
<keyword evidence="1" id="KW-0472">Membrane</keyword>
<feature type="transmembrane region" description="Helical" evidence="1">
    <location>
        <begin position="48"/>
        <end position="65"/>
    </location>
</feature>
<reference evidence="2" key="1">
    <citation type="journal article" date="2021" name="Proc. Natl. Acad. Sci. U.S.A.">
        <title>A Catalog of Tens of Thousands of Viruses from Human Metagenomes Reveals Hidden Associations with Chronic Diseases.</title>
        <authorList>
            <person name="Tisza M.J."/>
            <person name="Buck C.B."/>
        </authorList>
    </citation>
    <scope>NUCLEOTIDE SEQUENCE</scope>
    <source>
        <strain evidence="2">CtDXu9</strain>
    </source>
</reference>
<organism evidence="2">
    <name type="scientific">Siphoviridae sp. ctDXu9</name>
    <dbReference type="NCBI Taxonomy" id="2825387"/>
    <lineage>
        <taxon>Viruses</taxon>
        <taxon>Duplodnaviria</taxon>
        <taxon>Heunggongvirae</taxon>
        <taxon>Uroviricota</taxon>
        <taxon>Caudoviricetes</taxon>
    </lineage>
</organism>
<keyword evidence="1" id="KW-0812">Transmembrane</keyword>
<proteinExistence type="predicted"/>
<dbReference type="EMBL" id="BK016244">
    <property type="protein sequence ID" value="DAG04521.1"/>
    <property type="molecule type" value="Genomic_DNA"/>
</dbReference>